<accession>A0A8T1SHA5</accession>
<dbReference type="Proteomes" id="UP000765507">
    <property type="component" value="Unassembled WGS sequence"/>
</dbReference>
<feature type="non-terminal residue" evidence="1">
    <location>
        <position position="63"/>
    </location>
</feature>
<feature type="non-terminal residue" evidence="1">
    <location>
        <position position="1"/>
    </location>
</feature>
<dbReference type="EMBL" id="JAHGAV010000214">
    <property type="protein sequence ID" value="KAG6928482.1"/>
    <property type="molecule type" value="Genomic_DNA"/>
</dbReference>
<comment type="caution">
    <text evidence="1">The sequence shown here is derived from an EMBL/GenBank/DDBJ whole genome shotgun (WGS) entry which is preliminary data.</text>
</comment>
<gene>
    <name evidence="1" type="primary">VPREB1</name>
    <name evidence="1" type="ORF">G0U57_008059</name>
</gene>
<keyword evidence="2" id="KW-1185">Reference proteome</keyword>
<name>A0A8T1SHA5_CHESE</name>
<reference evidence="1 2" key="1">
    <citation type="journal article" date="2020" name="G3 (Bethesda)">
        <title>Draft Genome of the Common Snapping Turtle, Chelydra serpentina, a Model for Phenotypic Plasticity in Reptiles.</title>
        <authorList>
            <person name="Das D."/>
            <person name="Singh S.K."/>
            <person name="Bierstedt J."/>
            <person name="Erickson A."/>
            <person name="Galli G.L.J."/>
            <person name="Crossley D.A. 2nd"/>
            <person name="Rhen T."/>
        </authorList>
    </citation>
    <scope>NUCLEOTIDE SEQUENCE [LARGE SCALE GENOMIC DNA]</scope>
    <source>
        <strain evidence="1">KW</strain>
    </source>
</reference>
<evidence type="ECO:0000313" key="1">
    <source>
        <dbReference type="EMBL" id="KAG6928482.1"/>
    </source>
</evidence>
<proteinExistence type="predicted"/>
<organism evidence="1 2">
    <name type="scientific">Chelydra serpentina</name>
    <name type="common">Snapping turtle</name>
    <name type="synonym">Testudo serpentina</name>
    <dbReference type="NCBI Taxonomy" id="8475"/>
    <lineage>
        <taxon>Eukaryota</taxon>
        <taxon>Metazoa</taxon>
        <taxon>Chordata</taxon>
        <taxon>Craniata</taxon>
        <taxon>Vertebrata</taxon>
        <taxon>Euteleostomi</taxon>
        <taxon>Archelosauria</taxon>
        <taxon>Testudinata</taxon>
        <taxon>Testudines</taxon>
        <taxon>Cryptodira</taxon>
        <taxon>Durocryptodira</taxon>
        <taxon>Americhelydia</taxon>
        <taxon>Chelydroidea</taxon>
        <taxon>Chelydridae</taxon>
        <taxon>Chelydra</taxon>
    </lineage>
</organism>
<protein>
    <submittedName>
        <fullName evidence="1">Pre-B lymphocyte 1</fullName>
    </submittedName>
</protein>
<evidence type="ECO:0000313" key="2">
    <source>
        <dbReference type="Proteomes" id="UP000765507"/>
    </source>
</evidence>
<sequence length="63" mass="6847">PQEAELVWIHHGLGPSAPRAAHILLRGQLAAHTDPAAYRLSVLGKHCETLLHSEQSAQGYNVE</sequence>
<dbReference type="AlphaFoldDB" id="A0A8T1SHA5"/>